<dbReference type="Pfam" id="PF00501">
    <property type="entry name" value="AMP-binding"/>
    <property type="match status" value="1"/>
</dbReference>
<dbReference type="PANTHER" id="PTHR43201:SF5">
    <property type="entry name" value="MEDIUM-CHAIN ACYL-COA LIGASE ACSF2, MITOCHONDRIAL"/>
    <property type="match status" value="1"/>
</dbReference>
<dbReference type="InterPro" id="IPR000873">
    <property type="entry name" value="AMP-dep_synth/lig_dom"/>
</dbReference>
<keyword evidence="3" id="KW-0812">Transmembrane</keyword>
<dbReference type="EMBL" id="FQZU01000001">
    <property type="protein sequence ID" value="SHI64642.1"/>
    <property type="molecule type" value="Genomic_DNA"/>
</dbReference>
<evidence type="ECO:0000259" key="5">
    <source>
        <dbReference type="Pfam" id="PF13193"/>
    </source>
</evidence>
<evidence type="ECO:0000313" key="6">
    <source>
        <dbReference type="EMBL" id="SHI64642.1"/>
    </source>
</evidence>
<dbReference type="OrthoDB" id="5483897at2"/>
<dbReference type="STRING" id="1121393.SAMN02745216_00330"/>
<dbReference type="InterPro" id="IPR042099">
    <property type="entry name" value="ANL_N_sf"/>
</dbReference>
<reference evidence="7" key="1">
    <citation type="submission" date="2016-11" db="EMBL/GenBank/DDBJ databases">
        <authorList>
            <person name="Varghese N."/>
            <person name="Submissions S."/>
        </authorList>
    </citation>
    <scope>NUCLEOTIDE SEQUENCE [LARGE SCALE GENOMIC DNA]</scope>
    <source>
        <strain evidence="7">DSM 16219</strain>
    </source>
</reference>
<dbReference type="FunFam" id="3.30.300.30:FF:000008">
    <property type="entry name" value="2,3-dihydroxybenzoate-AMP ligase"/>
    <property type="match status" value="1"/>
</dbReference>
<keyword evidence="3" id="KW-1133">Transmembrane helix</keyword>
<proteinExistence type="inferred from homology"/>
<accession>A0A1M6CUE3</accession>
<dbReference type="GO" id="GO:0031956">
    <property type="term" value="F:medium-chain fatty acid-CoA ligase activity"/>
    <property type="evidence" value="ECO:0007669"/>
    <property type="project" value="TreeGrafter"/>
</dbReference>
<feature type="transmembrane region" description="Helical" evidence="3">
    <location>
        <begin position="225"/>
        <end position="246"/>
    </location>
</feature>
<comment type="similarity">
    <text evidence="1">Belongs to the ATP-dependent AMP-binding enzyme family.</text>
</comment>
<evidence type="ECO:0000256" key="3">
    <source>
        <dbReference type="SAM" id="Phobius"/>
    </source>
</evidence>
<evidence type="ECO:0000313" key="7">
    <source>
        <dbReference type="Proteomes" id="UP000183994"/>
    </source>
</evidence>
<feature type="domain" description="AMP-dependent synthetase/ligase" evidence="4">
    <location>
        <begin position="13"/>
        <end position="383"/>
    </location>
</feature>
<gene>
    <name evidence="6" type="ORF">SAMN02745216_00330</name>
</gene>
<dbReference type="SUPFAM" id="SSF56801">
    <property type="entry name" value="Acetyl-CoA synthetase-like"/>
    <property type="match status" value="1"/>
</dbReference>
<dbReference type="Proteomes" id="UP000183994">
    <property type="component" value="Unassembled WGS sequence"/>
</dbReference>
<dbReference type="AlphaFoldDB" id="A0A1M6CUE3"/>
<dbReference type="Gene3D" id="3.40.50.12780">
    <property type="entry name" value="N-terminal domain of ligase-like"/>
    <property type="match status" value="1"/>
</dbReference>
<dbReference type="InterPro" id="IPR045851">
    <property type="entry name" value="AMP-bd_C_sf"/>
</dbReference>
<keyword evidence="2" id="KW-0436">Ligase</keyword>
<feature type="domain" description="AMP-binding enzyme C-terminal" evidence="5">
    <location>
        <begin position="433"/>
        <end position="508"/>
    </location>
</feature>
<keyword evidence="3" id="KW-0472">Membrane</keyword>
<name>A0A1M6CUE3_9BACT</name>
<dbReference type="InterPro" id="IPR025110">
    <property type="entry name" value="AMP-bd_C"/>
</dbReference>
<dbReference type="RefSeq" id="WP_073472214.1">
    <property type="nucleotide sequence ID" value="NZ_FQZU01000001.1"/>
</dbReference>
<dbReference type="Pfam" id="PF13193">
    <property type="entry name" value="AMP-binding_C"/>
    <property type="match status" value="1"/>
</dbReference>
<evidence type="ECO:0000259" key="4">
    <source>
        <dbReference type="Pfam" id="PF00501"/>
    </source>
</evidence>
<keyword evidence="7" id="KW-1185">Reference proteome</keyword>
<sequence length="524" mass="58779">MSTHWDVGYIIKKREQNTPDKTAVIFEDKPFSYKQLNQGANRCAHYLQELGIKKGDRIGVLMLNCMEFLECYFAAAKLGVIFVPLNWRLTGPELEYQINDSQCRLLLFHDCFFYSIDPVRSNLKVENDKFVYCQSGNPDAPARPEWAVDFHEGADDKPVTEPVPDSPIAMDDDLAIVYTSGVTGNPKGAVLSHGQTYFKCFQTSLYVQDNQDICANEVMVAQMPLFHSGGLFIVATPVIFSGITLVMRRGFNPDEFARDIERYKATAVFALTTMWRFILDTGKLDQIDASSVRSVMGGGERTPPSLFEELAKRGLYMQQGFGQTECSAMTLVPKEDIQRKMGSIGKPGFFAHVWIGDNNGKELPPGEIGHILAKGPTVMSRYWNLPDMTEKAIVNGILNTGDLGYMDEEGYLYIVDRAKDMYRSGGENVYPAEVEKILAGHPKVLNVSIIGVPDEKWGETGAAFIVPAMGQELTEEEVLEYLQGKAARFKHPSKIFFVEELPLTATMKVKKMELKEEYAKLQQE</sequence>
<evidence type="ECO:0000256" key="2">
    <source>
        <dbReference type="ARBA" id="ARBA00022598"/>
    </source>
</evidence>
<dbReference type="GO" id="GO:0006631">
    <property type="term" value="P:fatty acid metabolic process"/>
    <property type="evidence" value="ECO:0007669"/>
    <property type="project" value="TreeGrafter"/>
</dbReference>
<dbReference type="Gene3D" id="3.30.300.30">
    <property type="match status" value="1"/>
</dbReference>
<organism evidence="6 7">
    <name type="scientific">Desulfatibacillum alkenivorans DSM 16219</name>
    <dbReference type="NCBI Taxonomy" id="1121393"/>
    <lineage>
        <taxon>Bacteria</taxon>
        <taxon>Pseudomonadati</taxon>
        <taxon>Thermodesulfobacteriota</taxon>
        <taxon>Desulfobacteria</taxon>
        <taxon>Desulfobacterales</taxon>
        <taxon>Desulfatibacillaceae</taxon>
        <taxon>Desulfatibacillum</taxon>
    </lineage>
</organism>
<dbReference type="PANTHER" id="PTHR43201">
    <property type="entry name" value="ACYL-COA SYNTHETASE"/>
    <property type="match status" value="1"/>
</dbReference>
<evidence type="ECO:0000256" key="1">
    <source>
        <dbReference type="ARBA" id="ARBA00006432"/>
    </source>
</evidence>
<protein>
    <submittedName>
        <fullName evidence="6">Fatty-acyl-CoA synthase</fullName>
    </submittedName>
</protein>